<comment type="caution">
    <text evidence="10">The sequence shown here is derived from an EMBL/GenBank/DDBJ whole genome shotgun (WGS) entry which is preliminary data.</text>
</comment>
<dbReference type="InterPro" id="IPR000169">
    <property type="entry name" value="Pept_cys_AS"/>
</dbReference>
<accession>A0ABN9BSI7</accession>
<evidence type="ECO:0000256" key="3">
    <source>
        <dbReference type="ARBA" id="ARBA00022801"/>
    </source>
</evidence>
<feature type="domain" description="Peptidase C1A papain C-terminal" evidence="8">
    <location>
        <begin position="109"/>
        <end position="318"/>
    </location>
</feature>
<comment type="similarity">
    <text evidence="1">Belongs to the peptidase C1 family.</text>
</comment>
<dbReference type="EMBL" id="CATNWA010005569">
    <property type="protein sequence ID" value="CAI9550232.1"/>
    <property type="molecule type" value="Genomic_DNA"/>
</dbReference>
<dbReference type="InterPro" id="IPR013128">
    <property type="entry name" value="Peptidase_C1A"/>
</dbReference>
<organism evidence="10 11">
    <name type="scientific">Staurois parvus</name>
    <dbReference type="NCBI Taxonomy" id="386267"/>
    <lineage>
        <taxon>Eukaryota</taxon>
        <taxon>Metazoa</taxon>
        <taxon>Chordata</taxon>
        <taxon>Craniata</taxon>
        <taxon>Vertebrata</taxon>
        <taxon>Euteleostomi</taxon>
        <taxon>Amphibia</taxon>
        <taxon>Batrachia</taxon>
        <taxon>Anura</taxon>
        <taxon>Neobatrachia</taxon>
        <taxon>Ranoidea</taxon>
        <taxon>Ranidae</taxon>
        <taxon>Staurois</taxon>
    </lineage>
</organism>
<gene>
    <name evidence="10" type="ORF">SPARVUS_LOCUS3482349</name>
</gene>
<feature type="chain" id="PRO_5046418470" evidence="7">
    <location>
        <begin position="19"/>
        <end position="320"/>
    </location>
</feature>
<dbReference type="PRINTS" id="PR00705">
    <property type="entry name" value="PAPAIN"/>
</dbReference>
<evidence type="ECO:0000256" key="2">
    <source>
        <dbReference type="ARBA" id="ARBA00022670"/>
    </source>
</evidence>
<evidence type="ECO:0000256" key="7">
    <source>
        <dbReference type="SAM" id="SignalP"/>
    </source>
</evidence>
<dbReference type="SUPFAM" id="SSF54001">
    <property type="entry name" value="Cysteine proteinases"/>
    <property type="match status" value="1"/>
</dbReference>
<evidence type="ECO:0000313" key="11">
    <source>
        <dbReference type="Proteomes" id="UP001162483"/>
    </source>
</evidence>
<dbReference type="SMART" id="SM00645">
    <property type="entry name" value="Pept_C1"/>
    <property type="match status" value="1"/>
</dbReference>
<evidence type="ECO:0000259" key="9">
    <source>
        <dbReference type="SMART" id="SM00848"/>
    </source>
</evidence>
<dbReference type="InterPro" id="IPR025661">
    <property type="entry name" value="Pept_asp_AS"/>
</dbReference>
<keyword evidence="2" id="KW-0645">Protease</keyword>
<dbReference type="Pfam" id="PF00112">
    <property type="entry name" value="Peptidase_C1"/>
    <property type="match status" value="1"/>
</dbReference>
<protein>
    <submittedName>
        <fullName evidence="10">Uncharacterized protein</fullName>
    </submittedName>
</protein>
<evidence type="ECO:0000259" key="8">
    <source>
        <dbReference type="SMART" id="SM00645"/>
    </source>
</evidence>
<keyword evidence="7" id="KW-0732">Signal</keyword>
<keyword evidence="5" id="KW-0865">Zymogen</keyword>
<feature type="non-terminal residue" evidence="10">
    <location>
        <position position="1"/>
    </location>
</feature>
<dbReference type="SMART" id="SM00848">
    <property type="entry name" value="Inhibitor_I29"/>
    <property type="match status" value="1"/>
</dbReference>
<dbReference type="PANTHER" id="PTHR12411">
    <property type="entry name" value="CYSTEINE PROTEASE FAMILY C1-RELATED"/>
    <property type="match status" value="1"/>
</dbReference>
<dbReference type="InterPro" id="IPR000668">
    <property type="entry name" value="Peptidase_C1A_C"/>
</dbReference>
<feature type="domain" description="Cathepsin propeptide inhibitor" evidence="9">
    <location>
        <begin position="26"/>
        <end position="83"/>
    </location>
</feature>
<evidence type="ECO:0000313" key="10">
    <source>
        <dbReference type="EMBL" id="CAI9550232.1"/>
    </source>
</evidence>
<evidence type="ECO:0000256" key="4">
    <source>
        <dbReference type="ARBA" id="ARBA00022807"/>
    </source>
</evidence>
<evidence type="ECO:0000256" key="1">
    <source>
        <dbReference type="ARBA" id="ARBA00008455"/>
    </source>
</evidence>
<dbReference type="InterPro" id="IPR039417">
    <property type="entry name" value="Peptidase_C1A_papain-like"/>
</dbReference>
<proteinExistence type="inferred from homology"/>
<dbReference type="InterPro" id="IPR013201">
    <property type="entry name" value="Prot_inhib_I29"/>
</dbReference>
<evidence type="ECO:0000256" key="6">
    <source>
        <dbReference type="ARBA" id="ARBA00023157"/>
    </source>
</evidence>
<evidence type="ECO:0000256" key="5">
    <source>
        <dbReference type="ARBA" id="ARBA00023145"/>
    </source>
</evidence>
<keyword evidence="4" id="KW-0788">Thiol protease</keyword>
<dbReference type="InterPro" id="IPR038765">
    <property type="entry name" value="Papain-like_cys_pep_sf"/>
</dbReference>
<dbReference type="Pfam" id="PF08246">
    <property type="entry name" value="Inhibitor_I29"/>
    <property type="match status" value="1"/>
</dbReference>
<dbReference type="PROSITE" id="PS00139">
    <property type="entry name" value="THIOL_PROTEASE_CYS"/>
    <property type="match status" value="1"/>
</dbReference>
<feature type="signal peptide" evidence="7">
    <location>
        <begin position="1"/>
        <end position="18"/>
    </location>
</feature>
<dbReference type="Gene3D" id="3.90.70.10">
    <property type="entry name" value="Cysteine proteinases"/>
    <property type="match status" value="1"/>
</dbReference>
<reference evidence="10" key="1">
    <citation type="submission" date="2023-05" db="EMBL/GenBank/DDBJ databases">
        <authorList>
            <person name="Stuckert A."/>
        </authorList>
    </citation>
    <scope>NUCLEOTIDE SEQUENCE</scope>
</reference>
<keyword evidence="3" id="KW-0378">Hydrolase</keyword>
<name>A0ABN9BSI7_9NEOB</name>
<keyword evidence="11" id="KW-1185">Reference proteome</keyword>
<dbReference type="CDD" id="cd02248">
    <property type="entry name" value="Peptidase_C1A"/>
    <property type="match status" value="1"/>
</dbReference>
<keyword evidence="6" id="KW-1015">Disulfide bond</keyword>
<sequence length="320" mass="36429">ALLCFLSFIIVLSLEVVSETSYRAQFENFNQKFSKNYQSKEEFHYRLSIFSKNLKEAARLQKEELGTAKYGVTKFSDLTDEEFARYHLNPVLALPPDNLTEHKIEAPPKQLSCDWRKAGVISEAKFQGDCGSCWAFASVGNIEALWAIRGYPMNLSVQQIIDCGPCDAGCAGGYAWDAYMVVLKEGGLVTEQSYPYQGSRGRCKSYILKKYGWIEDFVKLPKNEGAMASFVGKKGTLTACLNSTALKYYQHGVLYPNRINCSPLADHMVLLVGYSRDNNNCPYWIAKNSWGKDWGENGYFKIFRGKKRLWYHNISSKRRH</sequence>
<dbReference type="PROSITE" id="PS00640">
    <property type="entry name" value="THIOL_PROTEASE_ASN"/>
    <property type="match status" value="1"/>
</dbReference>
<dbReference type="Proteomes" id="UP001162483">
    <property type="component" value="Unassembled WGS sequence"/>
</dbReference>